<dbReference type="EMBL" id="JBHLUE010000034">
    <property type="protein sequence ID" value="MFC0568420.1"/>
    <property type="molecule type" value="Genomic_DNA"/>
</dbReference>
<sequence length="3624" mass="379080">MGGQLMDAARIPVRRRRAGRWGSAARRVAAVLVAVLALTVAVPQPPGAGQGGAGWPLGWLRSALSMRISWAGVPPVPHQQSGRSVPGHYVKAAPGRAKGSGERARGELARFQPHRPAAGVRTTGPGRSGFDKRTSKRLMPASTANTEVYQNADGSVTRRVFERPVNYRDSAGAWHAMDSTLVRGADGRYQVRANQLGISFAGAAAAGSGAAGSGGAAGGPLVTMPLGGDRSLGYGLAGAAPSPARVDRETLTYDDVFRDVDVTLAVAGAAVKETLVLRSAQAPTEYTYPLTLRGLTPRIDADGAAVFTAADGSVAARMPVGYLEDASVDKSGSGAISHNVAYRIVPYGSGWALRMSFDAAWLRDPARKFPVLLDPSTGTIADTTADLYVQSDTTEVDRSGEDNVALGTFDATATGRARALLPFPTFGSTYAGKKLSAADLNVFMSYQGVGGTCAARRFDVYRVTANWSSSVRFGTYPALSASIGNASPTSTAACGNTAKTRNVGTWVSVPLTVSEVNEWVTGGGNYGLALKASETDTAAWKRFTSANSTLTCTHATYGSIKCTPFIDVTYTDNVAPQVDVRYPADNYTVNSLTPELAAGGHDSDSWPNKGLRYTFVVKNSAGTQVATSGWVASGVWRVPAGVLAWGQTYSYTVQVNDYSSSSAVSTAYAFSTAVPQPVITSDLAQNGGKGYEPSTGNYTTAESDAEVATAGPALSITRDYNSRDTRADSAFAQGWSSILDMQVREQPDAGGVLQTVAVRYPSGEEVAFGRNADGTFVPPLGRFSVFKTMTGGYSLTDKDATSYEFTRSAGNGVYRITRIADASGRAETFHYDADGHVDQVVSGSSGRTLSVTWATPAGASAPHVATVLTDPVTPGDNATRLTWTYSYDRDNLTGVCPPGDGTHCTGYAYTTASQHEAVTLNADPYSYWRLNEAPGATSAMSSVLSNDGADNATYTNVALGAPGPLAASDSTAATFNGTSSLVQLRQKVVAKESYQSASLWFKTATAGGVLLGYSQGTVTPGATTPGNYLPALYIGQDGKLRGEFWNNNISNLPTSAKTVNDDQWHHVVLAGNGGNQTLYLDGAVAGTATGAIDMSFAGTPNVYVGAGFLGGSWPSQPNTTATASFFTGSIADVSLYNQALTASTVTSLYGSGRAGTAQLSKITSEAGRVQATVDYDRVSGRVSRVTDENGGVWKIGVPQGIASSQGYVSAVLGARPRDYFRLGDIDAPADARNEVIGGSMQYHNVAFNTTQPNTTSPFADRYGAVFNGTSAYLSGTGDTASGTTDGPESVEMWFKVPAGTTKSGVLYSYSGTPGTSSNVPALYIGSDGILRGGMEQTGAAITMNTGVKVNDGLWHHVVLGKDWMANVEAIYLDNKLAAAKTGTYQTIGGPAFVGAGYTSGLAGSSGTTSYFTGNIAEFSFYDKMLTAAQVNAHYLASKAVGSPTADTTGPTLTPVSKVSVTDPTDKVSTQYFDLVNGNRLIADTDVLGNTTSYGYDVGGFASVEYDPLGQVTESGKDVRGNTIRSTTCGRPHNDELSECDTTYYSYWPDATTTQLTPDARNDQLTDIRDPRSRNDKDERYHTTFSYDTAGNRTRMVSPPVADFPNGRTVSMTYTTASTPAVGGGTTPPGLPLTTTSAAGATQTTAYNAAGDTVRITDATGLVTEFGYDGLGRATSRKVTSTAYPAGLTTSYVYDNDGQVVESTEPAVTNRVTGAVHTLRTVDSFDADGNVLTRSQTDTTGGDAARDTTNSYNGYGQLVKAVDPTGVVTLYEYDAYGNQTAETTCDSSPAPSTPCPSGDVLRVVRDDYDPEGRLLTTTVTGRDGTVTRVASNAYLANGDLASETDAMNWTTKYDYYSDGKVKKVSRTDGVQTQVLEENTYDEAGNLATKKENNGATTTSYLYDPASRLISATVAPDGIERVNTYSYDGDDHLTATRTAVGANRSVLSTNRTGYDAMGRVTSSSVGKSVASGPAGWWKLDETSVDDNAGFLGLRPAISYDSSPSHHDMEFDASTTSTAGGVANFNGVYTMRSQDRVLDTTQSYSVSAWAKVADLTTGHTIVGQGGNNHGAFFLQYSISLKKWAFISPSSDSATPSAYYSANSSTALTANTWVHLVGVFDASTKGMALYVNNVAGTPGTNPTPFASTQGLTIGGNSYGNGGGNTMKGSVDNVQVYQRALTPAEVSTLYAAGNGRTAGALWTNEITTVNTVDQRGLTTSVRDPLGNVTDYQYDEAGQAAQTTAPAVDTEVFGGTVVNARPVSRIGYNAFGEQVEAQDPLGNVIQNRVDAAGRPVQTILPDYTPPGGGAPIIGATSRTGYDKLGQLTSSTDPRDKTTTYEYDSLGNVTKVTGPTNKSATARYDAVGDLLDSVDATGAKVSATYDMLGRKLTSSQVVRQPTPATNTTVYDYGTGAYGSGPWLQKTTSPEGVATSYGYNALGETISVKDGANNTTLLEHDGLGRVVKTTNPDQTKDLASFDPAGRQVQTSHLDASNAQLTSESVSYDDNGNPTSTRDARNTTTTLSYDALGRITGETQPTTATTSIKTSFGYDAAGNRTRFTDGRNISFWTTYNSWNKPESQIEPVTPAYPDLADRTFSVAYDAAGRPTDQLSPGNVRVHNSYDDLDRLTGQTGSGAEAATADRAFGYDDAGRITSLSVPSGTNTIAYDDRGLPLSISGPQDNVSYAYNKDGEVTSRSDAAGTTSFGYDTAGRFKTVSNATTGINAVLGYNAMSQISSVTYGSGNVRTLGYDGLHRLKTDTLKNAAGTTTLGSITYGYDNNGNETSKVTTGFAGASSNTYTYDLADRLTSWNNGSTTVGYGYDDAGNRTQVGSKTFAYDARNQLATESSGSVTYAYTARGTLKQTSSAAGQLNTVSDAFGEVLSQQAAGGTSSYTYDALGRAIQPGFRYSGLGNDLAQDSGTTYTRGPNGELLGAGSGTGAGSAYTWTDQHDDVVGEFSATGTALGGSTTYDPLGAVLATAGMVGNLGYQSEWTDGLTGRVNMLARWYNPATGQFDTRDPVANNPVPDSVNANRFQYGDDNPMTTTDPTGNWGLPSFKSIVNVVTHPVAAVQTVVQTTYHAAVSTYHAAVNTYHYVASGKAWKDVKKAAKKVGHKIRKAARVIKDTTVRWAKKKIQKVSDAYNAAKKCLSKGASKCVKETAKKAVKSAVKSVKSTVAAIKKDPWKFVATAAVGLAATVAVGALCATGIGCLILAGAVAGAMSAGAGYMVDVARGDEKFSLSTLASTMIEGGLDGALSAGTSKFTGGATKLLGGAASKIPGLGSKLPGLGKGKGLPGGEEPSAASARPHEGPGSAGGGTCPIPTRPHSFDPATRVLMADGSTKAIKDVALGDKVATTDPATGGSRGEPVVALHSNRDRDLTRVTVRDASAHHAATLKTTQHHPFWDATDHRWVDAANLVVGHQLLVHDDKRTEGDGTGAGMGGGGPGHRVTVVKVESFSGAKTMRDLTVAEVHTYYVVAGHDAVLVHNNNLVNLGCGRATSTANWVDEGGFQNSTPPAPSTQGGWFRYQSGAAGSRSNLATGRAQVPQYSAPDGNGGVITAKFDSAFGDEAIDRKLGLTRFGRDEAERQAAVASHHGFQAVYELPSQKKVDQANALLNEWGVTGIQTRVGSW</sequence>
<dbReference type="InterPro" id="IPR022385">
    <property type="entry name" value="Rhs_assc_core"/>
</dbReference>
<dbReference type="Gene3D" id="2.60.120.200">
    <property type="match status" value="3"/>
</dbReference>
<comment type="caution">
    <text evidence="6">The sequence shown here is derived from an EMBL/GenBank/DDBJ whole genome shotgun (WGS) entry which is preliminary data.</text>
</comment>
<dbReference type="InterPro" id="IPR031325">
    <property type="entry name" value="RHS_repeat"/>
</dbReference>
<protein>
    <submittedName>
        <fullName evidence="6">LamG-like jellyroll fold domain-containing protein</fullName>
    </submittedName>
</protein>
<dbReference type="Pfam" id="PF13385">
    <property type="entry name" value="Laminin_G_3"/>
    <property type="match status" value="3"/>
</dbReference>
<dbReference type="PANTHER" id="PTHR32305:SF15">
    <property type="entry name" value="PROTEIN RHSA-RELATED"/>
    <property type="match status" value="1"/>
</dbReference>
<dbReference type="InterPro" id="IPR003587">
    <property type="entry name" value="Hint_dom_N"/>
</dbReference>
<dbReference type="Pfam" id="PF20148">
    <property type="entry name" value="DUF6531"/>
    <property type="match status" value="1"/>
</dbReference>
<dbReference type="InterPro" id="IPR045351">
    <property type="entry name" value="DUF6531"/>
</dbReference>
<dbReference type="SMART" id="SM00282">
    <property type="entry name" value="LamG"/>
    <property type="match status" value="2"/>
</dbReference>
<feature type="compositionally biased region" description="Polar residues" evidence="4">
    <location>
        <begin position="2487"/>
        <end position="2505"/>
    </location>
</feature>
<dbReference type="InterPro" id="IPR001791">
    <property type="entry name" value="Laminin_G"/>
</dbReference>
<dbReference type="Pfam" id="PF07591">
    <property type="entry name" value="PT-HINT"/>
    <property type="match status" value="1"/>
</dbReference>
<keyword evidence="7" id="KW-1185">Reference proteome</keyword>
<feature type="domain" description="Laminin G" evidence="5">
    <location>
        <begin position="971"/>
        <end position="1156"/>
    </location>
</feature>
<dbReference type="Pfam" id="PF25023">
    <property type="entry name" value="TEN_YD-shell"/>
    <property type="match status" value="1"/>
</dbReference>
<dbReference type="SUPFAM" id="SSF49899">
    <property type="entry name" value="Concanavalin A-like lectins/glucanases"/>
    <property type="match status" value="3"/>
</dbReference>
<reference evidence="6 7" key="1">
    <citation type="submission" date="2024-09" db="EMBL/GenBank/DDBJ databases">
        <authorList>
            <person name="Sun Q."/>
            <person name="Mori K."/>
        </authorList>
    </citation>
    <scope>NUCLEOTIDE SEQUENCE [LARGE SCALE GENOMIC DNA]</scope>
    <source>
        <strain evidence="6 7">TBRC 2205</strain>
    </source>
</reference>
<feature type="region of interest" description="Disordered" evidence="4">
    <location>
        <begin position="3279"/>
        <end position="3323"/>
    </location>
</feature>
<proteinExistence type="predicted"/>
<dbReference type="Gene3D" id="2.180.10.10">
    <property type="entry name" value="RHS repeat-associated core"/>
    <property type="match status" value="3"/>
</dbReference>
<dbReference type="Pfam" id="PF05593">
    <property type="entry name" value="RHS_repeat"/>
    <property type="match status" value="6"/>
</dbReference>
<gene>
    <name evidence="6" type="ORF">ACFFHU_30320</name>
</gene>
<dbReference type="PANTHER" id="PTHR32305">
    <property type="match status" value="1"/>
</dbReference>
<dbReference type="CDD" id="cd00081">
    <property type="entry name" value="Hint"/>
    <property type="match status" value="1"/>
</dbReference>
<dbReference type="SUPFAM" id="SSF51294">
    <property type="entry name" value="Hedgehog/intein (Hint) domain"/>
    <property type="match status" value="1"/>
</dbReference>
<feature type="region of interest" description="Disordered" evidence="4">
    <location>
        <begin position="1552"/>
        <end position="1578"/>
    </location>
</feature>
<evidence type="ECO:0000259" key="5">
    <source>
        <dbReference type="PROSITE" id="PS50025"/>
    </source>
</evidence>
<keyword evidence="3" id="KW-1015">Disulfide bond</keyword>
<feature type="region of interest" description="Disordered" evidence="4">
    <location>
        <begin position="2487"/>
        <end position="2512"/>
    </location>
</feature>
<dbReference type="SMART" id="SM00306">
    <property type="entry name" value="HintN"/>
    <property type="match status" value="1"/>
</dbReference>
<accession>A0ABV6P5X0</accession>
<evidence type="ECO:0000313" key="7">
    <source>
        <dbReference type="Proteomes" id="UP001589894"/>
    </source>
</evidence>
<dbReference type="InterPro" id="IPR006558">
    <property type="entry name" value="LamG-like"/>
</dbReference>
<evidence type="ECO:0000256" key="4">
    <source>
        <dbReference type="SAM" id="MobiDB-lite"/>
    </source>
</evidence>
<dbReference type="PROSITE" id="PS50025">
    <property type="entry name" value="LAM_G_DOMAIN"/>
    <property type="match status" value="1"/>
</dbReference>
<dbReference type="SMART" id="SM00560">
    <property type="entry name" value="LamGL"/>
    <property type="match status" value="1"/>
</dbReference>
<dbReference type="InterPro" id="IPR050708">
    <property type="entry name" value="T6SS_VgrG/RHS"/>
</dbReference>
<dbReference type="InterPro" id="IPR036844">
    <property type="entry name" value="Hint_dom_sf"/>
</dbReference>
<evidence type="ECO:0000256" key="1">
    <source>
        <dbReference type="ARBA" id="ARBA00022729"/>
    </source>
</evidence>
<name>A0ABV6P5X0_9ACTN</name>
<dbReference type="NCBIfam" id="TIGR03696">
    <property type="entry name" value="Rhs_assc_core"/>
    <property type="match status" value="1"/>
</dbReference>
<evidence type="ECO:0000256" key="2">
    <source>
        <dbReference type="ARBA" id="ARBA00022737"/>
    </source>
</evidence>
<feature type="region of interest" description="Disordered" evidence="4">
    <location>
        <begin position="75"/>
        <end position="101"/>
    </location>
</feature>
<evidence type="ECO:0000313" key="6">
    <source>
        <dbReference type="EMBL" id="MFC0568420.1"/>
    </source>
</evidence>
<dbReference type="InterPro" id="IPR013320">
    <property type="entry name" value="ConA-like_dom_sf"/>
</dbReference>
<dbReference type="Proteomes" id="UP001589894">
    <property type="component" value="Unassembled WGS sequence"/>
</dbReference>
<dbReference type="InterPro" id="IPR056823">
    <property type="entry name" value="TEN-like_YD-shell"/>
</dbReference>
<evidence type="ECO:0000256" key="3">
    <source>
        <dbReference type="ARBA" id="ARBA00023157"/>
    </source>
</evidence>
<dbReference type="CDD" id="cd00110">
    <property type="entry name" value="LamG"/>
    <property type="match status" value="1"/>
</dbReference>
<dbReference type="NCBIfam" id="TIGR01643">
    <property type="entry name" value="YD_repeat_2x"/>
    <property type="match status" value="6"/>
</dbReference>
<keyword evidence="1" id="KW-0732">Signal</keyword>
<organism evidence="6 7">
    <name type="scientific">Plantactinospora siamensis</name>
    <dbReference type="NCBI Taxonomy" id="555372"/>
    <lineage>
        <taxon>Bacteria</taxon>
        <taxon>Bacillati</taxon>
        <taxon>Actinomycetota</taxon>
        <taxon>Actinomycetes</taxon>
        <taxon>Micromonosporales</taxon>
        <taxon>Micromonosporaceae</taxon>
        <taxon>Plantactinospora</taxon>
    </lineage>
</organism>
<dbReference type="InterPro" id="IPR006530">
    <property type="entry name" value="YD"/>
</dbReference>
<dbReference type="Gene3D" id="2.170.16.10">
    <property type="entry name" value="Hedgehog/Intein (Hint) domain"/>
    <property type="match status" value="1"/>
</dbReference>
<dbReference type="RefSeq" id="WP_377352547.1">
    <property type="nucleotide sequence ID" value="NZ_JBHMEF010000019.1"/>
</dbReference>
<keyword evidence="2" id="KW-0677">Repeat</keyword>
<feature type="compositionally biased region" description="Basic and acidic residues" evidence="4">
    <location>
        <begin position="1559"/>
        <end position="1578"/>
    </location>
</feature>